<gene>
    <name evidence="3" type="ORF">F8M49_09195</name>
</gene>
<dbReference type="SMART" id="SM00422">
    <property type="entry name" value="HTH_MERR"/>
    <property type="match status" value="1"/>
</dbReference>
<dbReference type="PANTHER" id="PTHR30204">
    <property type="entry name" value="REDOX-CYCLING DRUG-SENSING TRANSCRIPTIONAL ACTIVATOR SOXR"/>
    <property type="match status" value="1"/>
</dbReference>
<reference evidence="3 4" key="1">
    <citation type="submission" date="2019-10" db="EMBL/GenBank/DDBJ databases">
        <title>Draft Genome Assembly of Rhodococcus zopfii DSM44189.</title>
        <authorList>
            <person name="Sutton J.M."/>
            <person name="Akob D.M."/>
            <person name="Bushman T.J."/>
        </authorList>
    </citation>
    <scope>NUCLEOTIDE SEQUENCE [LARGE SCALE GENOMIC DNA]</scope>
    <source>
        <strain evidence="3 4">DSM 44189</strain>
    </source>
</reference>
<accession>A0ABU3WNE2</accession>
<evidence type="ECO:0000313" key="4">
    <source>
        <dbReference type="Proteomes" id="UP001275440"/>
    </source>
</evidence>
<dbReference type="Gene3D" id="1.10.1660.10">
    <property type="match status" value="1"/>
</dbReference>
<evidence type="ECO:0000259" key="2">
    <source>
        <dbReference type="PROSITE" id="PS50937"/>
    </source>
</evidence>
<name>A0ABU3WNE2_9NOCA</name>
<dbReference type="SUPFAM" id="SSF46955">
    <property type="entry name" value="Putative DNA-binding domain"/>
    <property type="match status" value="1"/>
</dbReference>
<dbReference type="InterPro" id="IPR000551">
    <property type="entry name" value="MerR-type_HTH_dom"/>
</dbReference>
<evidence type="ECO:0000256" key="1">
    <source>
        <dbReference type="ARBA" id="ARBA00023125"/>
    </source>
</evidence>
<organism evidence="3 4">
    <name type="scientific">Rhodococcus zopfii</name>
    <dbReference type="NCBI Taxonomy" id="43772"/>
    <lineage>
        <taxon>Bacteria</taxon>
        <taxon>Bacillati</taxon>
        <taxon>Actinomycetota</taxon>
        <taxon>Actinomycetes</taxon>
        <taxon>Mycobacteriales</taxon>
        <taxon>Nocardiaceae</taxon>
        <taxon>Rhodococcus</taxon>
    </lineage>
</organism>
<proteinExistence type="predicted"/>
<dbReference type="InterPro" id="IPR047057">
    <property type="entry name" value="MerR_fam"/>
</dbReference>
<dbReference type="InterPro" id="IPR009061">
    <property type="entry name" value="DNA-bd_dom_put_sf"/>
</dbReference>
<dbReference type="PROSITE" id="PS50937">
    <property type="entry name" value="HTH_MERR_2"/>
    <property type="match status" value="1"/>
</dbReference>
<dbReference type="EMBL" id="WBMO01000001">
    <property type="protein sequence ID" value="MDV2475527.1"/>
    <property type="molecule type" value="Genomic_DNA"/>
</dbReference>
<sequence length="97" mass="11111">MRIKGGVLDEPPRSANGYRQYDTQDLIRVLRIKRLSALGLSLKSMPPLLDEHRTDTADSWDELDRELREEISKLSYQRRLLARARVGPVAVDRAHAS</sequence>
<dbReference type="PANTHER" id="PTHR30204:SF93">
    <property type="entry name" value="HTH MERR-TYPE DOMAIN-CONTAINING PROTEIN"/>
    <property type="match status" value="1"/>
</dbReference>
<dbReference type="Proteomes" id="UP001275440">
    <property type="component" value="Unassembled WGS sequence"/>
</dbReference>
<dbReference type="Pfam" id="PF13411">
    <property type="entry name" value="MerR_1"/>
    <property type="match status" value="1"/>
</dbReference>
<keyword evidence="1" id="KW-0238">DNA-binding</keyword>
<keyword evidence="4" id="KW-1185">Reference proteome</keyword>
<feature type="domain" description="HTH merR-type" evidence="2">
    <location>
        <begin position="6"/>
        <end position="51"/>
    </location>
</feature>
<comment type="caution">
    <text evidence="3">The sequence shown here is derived from an EMBL/GenBank/DDBJ whole genome shotgun (WGS) entry which is preliminary data.</text>
</comment>
<protein>
    <recommendedName>
        <fullName evidence="2">HTH merR-type domain-containing protein</fullName>
    </recommendedName>
</protein>
<evidence type="ECO:0000313" key="3">
    <source>
        <dbReference type="EMBL" id="MDV2475527.1"/>
    </source>
</evidence>